<feature type="transmembrane region" description="Helical" evidence="17">
    <location>
        <begin position="204"/>
        <end position="223"/>
    </location>
</feature>
<keyword evidence="17" id="KW-0812">Transmembrane</keyword>
<feature type="compositionally biased region" description="Low complexity" evidence="16">
    <location>
        <begin position="665"/>
        <end position="675"/>
    </location>
</feature>
<feature type="region of interest" description="Disordered" evidence="16">
    <location>
        <begin position="409"/>
        <end position="781"/>
    </location>
</feature>
<dbReference type="GO" id="GO:0005634">
    <property type="term" value="C:nucleus"/>
    <property type="evidence" value="ECO:0007669"/>
    <property type="project" value="TreeGrafter"/>
</dbReference>
<evidence type="ECO:0000256" key="3">
    <source>
        <dbReference type="ARBA" id="ARBA00012425"/>
    </source>
</evidence>
<keyword evidence="17" id="KW-0472">Membrane</keyword>
<dbReference type="SMART" id="SM00220">
    <property type="entry name" value="S_TKc"/>
    <property type="match status" value="1"/>
</dbReference>
<feature type="compositionally biased region" description="Basic and acidic residues" evidence="16">
    <location>
        <begin position="624"/>
        <end position="650"/>
    </location>
</feature>
<dbReference type="Gene3D" id="3.30.200.20">
    <property type="entry name" value="Phosphorylase Kinase, domain 1"/>
    <property type="match status" value="1"/>
</dbReference>
<keyword evidence="4" id="KW-0723">Serine/threonine-protein kinase</keyword>
<evidence type="ECO:0000259" key="18">
    <source>
        <dbReference type="PROSITE" id="PS50011"/>
    </source>
</evidence>
<comment type="cofactor">
    <cofactor evidence="1">
        <name>Mg(2+)</name>
        <dbReference type="ChEBI" id="CHEBI:18420"/>
    </cofactor>
</comment>
<dbReference type="OrthoDB" id="647at2759"/>
<dbReference type="GO" id="GO:0004693">
    <property type="term" value="F:cyclin-dependent protein serine/threonine kinase activity"/>
    <property type="evidence" value="ECO:0007669"/>
    <property type="project" value="UniProtKB-EC"/>
</dbReference>
<dbReference type="SUPFAM" id="SSF56112">
    <property type="entry name" value="Protein kinase-like (PK-like)"/>
    <property type="match status" value="1"/>
</dbReference>
<evidence type="ECO:0000256" key="17">
    <source>
        <dbReference type="SAM" id="Phobius"/>
    </source>
</evidence>
<comment type="caution">
    <text evidence="19">The sequence shown here is derived from an EMBL/GenBank/DDBJ whole genome shotgun (WGS) entry which is preliminary data.</text>
</comment>
<dbReference type="InterPro" id="IPR000719">
    <property type="entry name" value="Prot_kinase_dom"/>
</dbReference>
<evidence type="ECO:0000256" key="5">
    <source>
        <dbReference type="ARBA" id="ARBA00022553"/>
    </source>
</evidence>
<dbReference type="STRING" id="372326.A0A1V4KNM4"/>
<dbReference type="Pfam" id="PF03151">
    <property type="entry name" value="TPT"/>
    <property type="match status" value="1"/>
</dbReference>
<feature type="transmembrane region" description="Helical" evidence="17">
    <location>
        <begin position="61"/>
        <end position="83"/>
    </location>
</feature>
<feature type="transmembrane region" description="Helical" evidence="17">
    <location>
        <begin position="128"/>
        <end position="148"/>
    </location>
</feature>
<keyword evidence="17" id="KW-1133">Transmembrane helix</keyword>
<comment type="catalytic activity">
    <reaction evidence="12">
        <text>L-seryl-[protein] + ATP = O-phospho-L-seryl-[protein] + ADP + H(+)</text>
        <dbReference type="Rhea" id="RHEA:17989"/>
        <dbReference type="Rhea" id="RHEA-COMP:9863"/>
        <dbReference type="Rhea" id="RHEA-COMP:11604"/>
        <dbReference type="ChEBI" id="CHEBI:15378"/>
        <dbReference type="ChEBI" id="CHEBI:29999"/>
        <dbReference type="ChEBI" id="CHEBI:30616"/>
        <dbReference type="ChEBI" id="CHEBI:83421"/>
        <dbReference type="ChEBI" id="CHEBI:456216"/>
        <dbReference type="EC" id="2.7.11.22"/>
    </reaction>
</comment>
<dbReference type="EMBL" id="LSYS01002427">
    <property type="protein sequence ID" value="OPJ86056.1"/>
    <property type="molecule type" value="Genomic_DNA"/>
</dbReference>
<comment type="function">
    <text evidence="14">Putative transporter.</text>
</comment>
<comment type="similarity">
    <text evidence="15">Belongs to the TPT transporter family. SLC35E subfamily.</text>
</comment>
<sequence>MKDQSHDGFVSLKCCSVLSQCWSEKFVIARSDSVPEENVLKITITETTVIESDLGIWNSHALIYLTLWFFFSFCTLFLNKYILSLLEGEPSMLGAVQMLSTTFIGCIKMFVPCCLYQHKTRISYPPNFIMIMLFVGLMRFATVVLGLVSLKNVAVSFAETVKSSAPIFTVIMSRMILGEYTGLLVNLSLIPVMGGLALCTATEISFNILGFSAALSTNIMDCLQNVFSKKLLSGDKYRFSAPELQFYTSAAAVVMLIPAWIFFMDVPVIGKSGRSFSYNQDVVVLLLIDGVLFHLQSVTAYALMGKISPVTFSVASTVKHALSIWLSIIVFGNKITSLSAIGTVLVTIGVLLYNKAKQHQQETIQSLAAAAPQSAQVSGGGGDCLFLIQMGDEKDSWKVKTLDEILQEKKRRKEQEEKAEIKRMKNSDDRDSKRDSLEEGELRDHRMEITIRNSPYRREDSMEDRGEEDDSLAIKPPQQMSRKEKTHHRKDEKRKEKRRHRSHSAEGKHARVKEKEREHERRKRHREEQDKARREWERQKRRELAREHSRRERDRLEQLERERERKIREQQKEQREQKERERRAEERRKEREARREVSAHHRTVREEYGDKVKMRPWSRSPLRQQRDKLEQADSRKPAVKEEKPEERDPLSDLQDISDSERKTSSAESSSESGSGSEEEEEESSSEGSEEEGEEEEEEEEEETGSNSEEVSEQSAEEVSEEEMSEEEEQENGNHIPVVTESRFDRDSAGSEAEEEEAGEGSPHSNAMTEGEYVPDSPASSPIELKQELPKYLPALQGCRSVEEFQCLNRIEEGTYGVVYRAKDKKTDEIVALKRLKMEKEKEGFPITSLREINTILKAQHLNIVTVREIVVGSNMDKIYIVMNYVEHDLKSLMETMKQPFLPGEVKTLMIQLLRGVKHLHDNWILHRDLKTSNLLLSHSGILKVGDFGLAREYGSPLKPYTPVVVTLWYRAPELLLGAKEYSTAIDMWSVGCIFGELLTQKPLFPGKSEIDQINKVFKDLGTPSEKIWPGYNELPAVKKMTFTEYPYNNLRKRFGALLSDQGFDLMNNFLTYYPARRITAEDGLKHEYFRETPLPIDPSMFPTWPAKSEQQRVKRGTSPRPPEGGLGYSQLGDDDLKDTGFHLTTTNQGASAAGPGFSLKF</sequence>
<evidence type="ECO:0000256" key="13">
    <source>
        <dbReference type="ARBA" id="ARBA00079859"/>
    </source>
</evidence>
<proteinExistence type="inferred from homology"/>
<dbReference type="InterPro" id="IPR011009">
    <property type="entry name" value="Kinase-like_dom_sf"/>
</dbReference>
<keyword evidence="8 19" id="KW-0418">Kinase</keyword>
<evidence type="ECO:0000256" key="8">
    <source>
        <dbReference type="ARBA" id="ARBA00022777"/>
    </source>
</evidence>
<evidence type="ECO:0000313" key="19">
    <source>
        <dbReference type="EMBL" id="OPJ86056.1"/>
    </source>
</evidence>
<comment type="catalytic activity">
    <reaction evidence="11">
        <text>L-threonyl-[protein] + ATP = O-phospho-L-threonyl-[protein] + ADP + H(+)</text>
        <dbReference type="Rhea" id="RHEA:46608"/>
        <dbReference type="Rhea" id="RHEA-COMP:11060"/>
        <dbReference type="Rhea" id="RHEA-COMP:11605"/>
        <dbReference type="ChEBI" id="CHEBI:15378"/>
        <dbReference type="ChEBI" id="CHEBI:30013"/>
        <dbReference type="ChEBI" id="CHEBI:30616"/>
        <dbReference type="ChEBI" id="CHEBI:61977"/>
        <dbReference type="ChEBI" id="CHEBI:456216"/>
        <dbReference type="EC" id="2.7.11.22"/>
    </reaction>
</comment>
<keyword evidence="20" id="KW-1185">Reference proteome</keyword>
<evidence type="ECO:0000256" key="2">
    <source>
        <dbReference type="ARBA" id="ARBA00006485"/>
    </source>
</evidence>
<gene>
    <name evidence="19" type="ORF">AV530_011251</name>
</gene>
<evidence type="ECO:0000313" key="20">
    <source>
        <dbReference type="Proteomes" id="UP000190648"/>
    </source>
</evidence>
<feature type="region of interest" description="Disordered" evidence="16">
    <location>
        <begin position="1099"/>
        <end position="1161"/>
    </location>
</feature>
<dbReference type="SUPFAM" id="SSF103481">
    <property type="entry name" value="Multidrug resistance efflux transporter EmrE"/>
    <property type="match status" value="1"/>
</dbReference>
<dbReference type="EC" id="2.7.11.22" evidence="3"/>
<name>A0A1V4KNM4_PATFA</name>
<keyword evidence="10" id="KW-0131">Cell cycle</keyword>
<feature type="transmembrane region" description="Helical" evidence="17">
    <location>
        <begin position="180"/>
        <end position="198"/>
    </location>
</feature>
<evidence type="ECO:0000256" key="15">
    <source>
        <dbReference type="ARBA" id="ARBA00093775"/>
    </source>
</evidence>
<evidence type="ECO:0000256" key="7">
    <source>
        <dbReference type="ARBA" id="ARBA00022741"/>
    </source>
</evidence>
<keyword evidence="5" id="KW-0597">Phosphoprotein</keyword>
<dbReference type="InterPro" id="IPR045267">
    <property type="entry name" value="CDK11/PITSLRE_STKc"/>
</dbReference>
<organism evidence="19 20">
    <name type="scientific">Patagioenas fasciata monilis</name>
    <dbReference type="NCBI Taxonomy" id="372326"/>
    <lineage>
        <taxon>Eukaryota</taxon>
        <taxon>Metazoa</taxon>
        <taxon>Chordata</taxon>
        <taxon>Craniata</taxon>
        <taxon>Vertebrata</taxon>
        <taxon>Euteleostomi</taxon>
        <taxon>Archelosauria</taxon>
        <taxon>Archosauria</taxon>
        <taxon>Dinosauria</taxon>
        <taxon>Saurischia</taxon>
        <taxon>Theropoda</taxon>
        <taxon>Coelurosauria</taxon>
        <taxon>Aves</taxon>
        <taxon>Neognathae</taxon>
        <taxon>Neoaves</taxon>
        <taxon>Columbimorphae</taxon>
        <taxon>Columbiformes</taxon>
        <taxon>Columbidae</taxon>
        <taxon>Patagioenas</taxon>
    </lineage>
</organism>
<dbReference type="AlphaFoldDB" id="A0A1V4KNM4"/>
<feature type="compositionally biased region" description="Acidic residues" evidence="16">
    <location>
        <begin position="676"/>
        <end position="730"/>
    </location>
</feature>
<evidence type="ECO:0000256" key="12">
    <source>
        <dbReference type="ARBA" id="ARBA00048367"/>
    </source>
</evidence>
<dbReference type="CDD" id="cd07843">
    <property type="entry name" value="STKc_CDC2L1"/>
    <property type="match status" value="1"/>
</dbReference>
<keyword evidence="6" id="KW-0808">Transferase</keyword>
<dbReference type="PANTHER" id="PTHR24056:SF107">
    <property type="entry name" value="CYCLIN-DEPENDENT KINASE 11A-RELATED"/>
    <property type="match status" value="1"/>
</dbReference>
<evidence type="ECO:0000256" key="11">
    <source>
        <dbReference type="ARBA" id="ARBA00047811"/>
    </source>
</evidence>
<accession>A0A1V4KNM4</accession>
<dbReference type="GO" id="GO:0007346">
    <property type="term" value="P:regulation of mitotic cell cycle"/>
    <property type="evidence" value="ECO:0007669"/>
    <property type="project" value="TreeGrafter"/>
</dbReference>
<dbReference type="Gene3D" id="1.10.510.10">
    <property type="entry name" value="Transferase(Phosphotransferase) domain 1"/>
    <property type="match status" value="1"/>
</dbReference>
<dbReference type="FunFam" id="1.10.510.10:FF:000124">
    <property type="entry name" value="cyclin-dependent kinase 11B isoform X1"/>
    <property type="match status" value="1"/>
</dbReference>
<reference evidence="19 20" key="1">
    <citation type="submission" date="2016-02" db="EMBL/GenBank/DDBJ databases">
        <title>Band-tailed pigeon sequencing and assembly.</title>
        <authorList>
            <person name="Soares A.E."/>
            <person name="Novak B.J."/>
            <person name="Rice E.S."/>
            <person name="O'Connell B."/>
            <person name="Chang D."/>
            <person name="Weber S."/>
            <person name="Shapiro B."/>
        </authorList>
    </citation>
    <scope>NUCLEOTIDE SEQUENCE [LARGE SCALE GENOMIC DNA]</scope>
    <source>
        <strain evidence="19">BTP2013</strain>
        <tissue evidence="19">Blood</tissue>
    </source>
</reference>
<feature type="compositionally biased region" description="Basic and acidic residues" evidence="16">
    <location>
        <begin position="526"/>
        <end position="613"/>
    </location>
</feature>
<feature type="transmembrane region" description="Helical" evidence="17">
    <location>
        <begin position="95"/>
        <end position="116"/>
    </location>
</feature>
<dbReference type="InterPro" id="IPR037185">
    <property type="entry name" value="EmrE-like"/>
</dbReference>
<evidence type="ECO:0000256" key="16">
    <source>
        <dbReference type="SAM" id="MobiDB-lite"/>
    </source>
</evidence>
<keyword evidence="9" id="KW-0067">ATP-binding</keyword>
<evidence type="ECO:0000256" key="10">
    <source>
        <dbReference type="ARBA" id="ARBA00023306"/>
    </source>
</evidence>
<dbReference type="FunFam" id="3.30.200.20:FF:000054">
    <property type="entry name" value="Cyclin-dependent kinase 11B"/>
    <property type="match status" value="1"/>
</dbReference>
<evidence type="ECO:0000256" key="14">
    <source>
        <dbReference type="ARBA" id="ARBA00093767"/>
    </source>
</evidence>
<feature type="domain" description="Protein kinase" evidence="18">
    <location>
        <begin position="804"/>
        <end position="1089"/>
    </location>
</feature>
<dbReference type="PROSITE" id="PS00108">
    <property type="entry name" value="PROTEIN_KINASE_ST"/>
    <property type="match status" value="1"/>
</dbReference>
<feature type="transmembrane region" description="Helical" evidence="17">
    <location>
        <begin position="244"/>
        <end position="263"/>
    </location>
</feature>
<dbReference type="GO" id="GO:0005524">
    <property type="term" value="F:ATP binding"/>
    <property type="evidence" value="ECO:0007669"/>
    <property type="project" value="UniProtKB-KW"/>
</dbReference>
<evidence type="ECO:0000256" key="1">
    <source>
        <dbReference type="ARBA" id="ARBA00001946"/>
    </source>
</evidence>
<dbReference type="InterPro" id="IPR050108">
    <property type="entry name" value="CDK"/>
</dbReference>
<evidence type="ECO:0000256" key="6">
    <source>
        <dbReference type="ARBA" id="ARBA00022679"/>
    </source>
</evidence>
<dbReference type="Pfam" id="PF00069">
    <property type="entry name" value="Pkinase"/>
    <property type="match status" value="1"/>
</dbReference>
<keyword evidence="7" id="KW-0547">Nucleotide-binding</keyword>
<feature type="compositionally biased region" description="Basic and acidic residues" evidence="16">
    <location>
        <begin position="503"/>
        <end position="519"/>
    </location>
</feature>
<feature type="compositionally biased region" description="Basic and acidic residues" evidence="16">
    <location>
        <begin position="409"/>
        <end position="449"/>
    </location>
</feature>
<dbReference type="InterPro" id="IPR004853">
    <property type="entry name" value="Sugar_P_trans_dom"/>
</dbReference>
<dbReference type="PROSITE" id="PS50011">
    <property type="entry name" value="PROTEIN_KINASE_DOM"/>
    <property type="match status" value="1"/>
</dbReference>
<comment type="similarity">
    <text evidence="2">Belongs to the protein kinase superfamily. CMGC Ser/Thr protein kinase family. CDC2/CDKX subfamily.</text>
</comment>
<dbReference type="InterPro" id="IPR008271">
    <property type="entry name" value="Ser/Thr_kinase_AS"/>
</dbReference>
<feature type="compositionally biased region" description="Basic residues" evidence="16">
    <location>
        <begin position="484"/>
        <end position="502"/>
    </location>
</feature>
<protein>
    <recommendedName>
        <fullName evidence="3">cyclin-dependent kinase</fullName>
        <ecNumber evidence="3">2.7.11.22</ecNumber>
    </recommendedName>
    <alternativeName>
        <fullName evidence="13">Galactosyltransferase-associated protein kinase p58/GTA</fullName>
    </alternativeName>
</protein>
<evidence type="ECO:0000256" key="4">
    <source>
        <dbReference type="ARBA" id="ARBA00022527"/>
    </source>
</evidence>
<feature type="transmembrane region" description="Helical" evidence="17">
    <location>
        <begin position="283"/>
        <end position="303"/>
    </location>
</feature>
<evidence type="ECO:0000256" key="9">
    <source>
        <dbReference type="ARBA" id="ARBA00022840"/>
    </source>
</evidence>
<dbReference type="PANTHER" id="PTHR24056">
    <property type="entry name" value="CELL DIVISION PROTEIN KINASE"/>
    <property type="match status" value="1"/>
</dbReference>
<dbReference type="Proteomes" id="UP000190648">
    <property type="component" value="Unassembled WGS sequence"/>
</dbReference>